<dbReference type="AlphaFoldDB" id="A0A328ZI32"/>
<name>A0A328ZI32_9BURK</name>
<comment type="caution">
    <text evidence="1">The sequence shown here is derived from an EMBL/GenBank/DDBJ whole genome shotgun (WGS) entry which is preliminary data.</text>
</comment>
<sequence length="65" mass="7889">MTQDEARQQITSLWMDWLAARERTTPSQDMLVFYSQLQKQHPEVLSFRVAGDRWQTVKSWIQDRY</sequence>
<dbReference type="Proteomes" id="UP000248856">
    <property type="component" value="Unassembled WGS sequence"/>
</dbReference>
<dbReference type="OrthoDB" id="9133503at2"/>
<dbReference type="RefSeq" id="WP_111876420.1">
    <property type="nucleotide sequence ID" value="NZ_CBCSGC010000010.1"/>
</dbReference>
<accession>A0A328ZI32</accession>
<gene>
    <name evidence="1" type="ORF">AX018_100898</name>
</gene>
<keyword evidence="2" id="KW-1185">Reference proteome</keyword>
<organism evidence="1 2">
    <name type="scientific">Paracidovorax anthurii</name>
    <dbReference type="NCBI Taxonomy" id="78229"/>
    <lineage>
        <taxon>Bacteria</taxon>
        <taxon>Pseudomonadati</taxon>
        <taxon>Pseudomonadota</taxon>
        <taxon>Betaproteobacteria</taxon>
        <taxon>Burkholderiales</taxon>
        <taxon>Comamonadaceae</taxon>
        <taxon>Paracidovorax</taxon>
    </lineage>
</organism>
<protein>
    <submittedName>
        <fullName evidence="1">Uncharacterized protein</fullName>
    </submittedName>
</protein>
<evidence type="ECO:0000313" key="2">
    <source>
        <dbReference type="Proteomes" id="UP000248856"/>
    </source>
</evidence>
<evidence type="ECO:0000313" key="1">
    <source>
        <dbReference type="EMBL" id="RAR85005.1"/>
    </source>
</evidence>
<dbReference type="EMBL" id="QLTA01000008">
    <property type="protein sequence ID" value="RAR85005.1"/>
    <property type="molecule type" value="Genomic_DNA"/>
</dbReference>
<reference evidence="1 2" key="1">
    <citation type="submission" date="2018-06" db="EMBL/GenBank/DDBJ databases">
        <title>Genomic Encyclopedia of Archaeal and Bacterial Type Strains, Phase II (KMG-II): from individual species to whole genera.</title>
        <authorList>
            <person name="Goeker M."/>
        </authorList>
    </citation>
    <scope>NUCLEOTIDE SEQUENCE [LARGE SCALE GENOMIC DNA]</scope>
    <source>
        <strain evidence="1 2">CFPB 3232</strain>
    </source>
</reference>
<proteinExistence type="predicted"/>